<feature type="binding site" evidence="9">
    <location>
        <position position="193"/>
    </location>
    <ligand>
        <name>2-oxoglutarate</name>
        <dbReference type="ChEBI" id="CHEBI:16810"/>
    </ligand>
</feature>
<dbReference type="PANTHER" id="PTHR31573:SF1">
    <property type="entry name" value="DNA OXIDATIVE DEMETHYLASE ALKBH2"/>
    <property type="match status" value="1"/>
</dbReference>
<comment type="caution">
    <text evidence="11">The sequence shown here is derived from an EMBL/GenBank/DDBJ whole genome shotgun (WGS) entry which is preliminary data.</text>
</comment>
<dbReference type="InterPro" id="IPR037151">
    <property type="entry name" value="AlkB-like_sf"/>
</dbReference>
<feature type="domain" description="Fe2OG dioxygenase" evidence="10">
    <location>
        <begin position="100"/>
        <end position="198"/>
    </location>
</feature>
<dbReference type="InterPro" id="IPR005123">
    <property type="entry name" value="Oxoglu/Fe-dep_dioxygenase_dom"/>
</dbReference>
<keyword evidence="5 11" id="KW-0223">Dioxygenase</keyword>
<feature type="binding site" evidence="9">
    <location>
        <begin position="50"/>
        <end position="52"/>
    </location>
    <ligand>
        <name>substrate</name>
    </ligand>
</feature>
<feature type="binding site" evidence="9">
    <location>
        <begin position="70"/>
        <end position="72"/>
    </location>
    <ligand>
        <name>substrate</name>
    </ligand>
</feature>
<feature type="binding site" evidence="9">
    <location>
        <position position="195"/>
    </location>
    <ligand>
        <name>2-oxoglutarate</name>
        <dbReference type="ChEBI" id="CHEBI:16810"/>
    </ligand>
</feature>
<feature type="binding site" evidence="9">
    <location>
        <position position="177"/>
    </location>
    <ligand>
        <name>2-oxoglutarate</name>
        <dbReference type="ChEBI" id="CHEBI:16810"/>
    </ligand>
</feature>
<feature type="binding site" evidence="9">
    <location>
        <position position="107"/>
    </location>
    <ligand>
        <name>2-oxoglutarate</name>
        <dbReference type="ChEBI" id="CHEBI:16810"/>
    </ligand>
</feature>
<dbReference type="FunFam" id="2.60.120.590:FF:000004">
    <property type="entry name" value="DNA oxidative demethylase ALKBH2"/>
    <property type="match status" value="1"/>
</dbReference>
<dbReference type="AlphaFoldDB" id="A0A4S3LXM3"/>
<dbReference type="GO" id="GO:0006307">
    <property type="term" value="P:DNA alkylation repair"/>
    <property type="evidence" value="ECO:0007669"/>
    <property type="project" value="TreeGrafter"/>
</dbReference>
<evidence type="ECO:0000256" key="3">
    <source>
        <dbReference type="ARBA" id="ARBA00022763"/>
    </source>
</evidence>
<dbReference type="GO" id="GO:0035516">
    <property type="term" value="F:broad specificity oxidative DNA demethylase activity"/>
    <property type="evidence" value="ECO:0007669"/>
    <property type="project" value="TreeGrafter"/>
</dbReference>
<keyword evidence="3" id="KW-0227">DNA damage</keyword>
<proteinExistence type="predicted"/>
<dbReference type="PANTHER" id="PTHR31573">
    <property type="entry name" value="ALPHA-KETOGLUTARATE-DEPENDENT DIOXYGENASE ALKB HOMOLOG 2"/>
    <property type="match status" value="1"/>
</dbReference>
<feature type="binding site" evidence="9">
    <location>
        <position position="109"/>
    </location>
    <ligand>
        <name>2-oxoglutarate</name>
        <dbReference type="ChEBI" id="CHEBI:16810"/>
    </ligand>
</feature>
<keyword evidence="6" id="KW-0560">Oxidoreductase</keyword>
<evidence type="ECO:0000256" key="2">
    <source>
        <dbReference type="ARBA" id="ARBA00022723"/>
    </source>
</evidence>
<reference evidence="11 12" key="1">
    <citation type="submission" date="2019-04" db="EMBL/GenBank/DDBJ databases">
        <title>Draft genome sequence of Robertkochia marina CC-AMO-30D.</title>
        <authorList>
            <person name="Hameed A."/>
            <person name="Lin S.-Y."/>
            <person name="Shahina M."/>
            <person name="Lai W.-A."/>
            <person name="Young C.-C."/>
        </authorList>
    </citation>
    <scope>NUCLEOTIDE SEQUENCE [LARGE SCALE GENOMIC DNA]</scope>
    <source>
        <strain evidence="11 12">CC-AMO-30D</strain>
    </source>
</reference>
<keyword evidence="12" id="KW-1185">Reference proteome</keyword>
<dbReference type="RefSeq" id="WP_136336945.1">
    <property type="nucleotide sequence ID" value="NZ_QXMP01000002.1"/>
</dbReference>
<evidence type="ECO:0000259" key="10">
    <source>
        <dbReference type="PROSITE" id="PS51471"/>
    </source>
</evidence>
<gene>
    <name evidence="11" type="ORF">E7Z59_13795</name>
</gene>
<accession>A0A4S3LXM3</accession>
<dbReference type="GO" id="GO:0051747">
    <property type="term" value="F:cytosine C-5 DNA demethylase activity"/>
    <property type="evidence" value="ECO:0007669"/>
    <property type="project" value="TreeGrafter"/>
</dbReference>
<feature type="binding site" evidence="9">
    <location>
        <position position="119"/>
    </location>
    <ligand>
        <name>2-oxoglutarate</name>
        <dbReference type="ChEBI" id="CHEBI:16810"/>
    </ligand>
</feature>
<evidence type="ECO:0000256" key="4">
    <source>
        <dbReference type="ARBA" id="ARBA00022842"/>
    </source>
</evidence>
<dbReference type="Pfam" id="PF13532">
    <property type="entry name" value="2OG-FeII_Oxy_2"/>
    <property type="match status" value="1"/>
</dbReference>
<dbReference type="InterPro" id="IPR027450">
    <property type="entry name" value="AlkB-like"/>
</dbReference>
<name>A0A4S3LXM3_9FLAO</name>
<evidence type="ECO:0000256" key="8">
    <source>
        <dbReference type="ARBA" id="ARBA00023204"/>
    </source>
</evidence>
<protein>
    <submittedName>
        <fullName evidence="11">Alpha-ketoglutarate-dependent dioxygenase AlkB</fullName>
    </submittedName>
</protein>
<evidence type="ECO:0000313" key="12">
    <source>
        <dbReference type="Proteomes" id="UP000305939"/>
    </source>
</evidence>
<evidence type="ECO:0000313" key="11">
    <source>
        <dbReference type="EMBL" id="THD65661.1"/>
    </source>
</evidence>
<evidence type="ECO:0000256" key="6">
    <source>
        <dbReference type="ARBA" id="ARBA00023002"/>
    </source>
</evidence>
<evidence type="ECO:0000256" key="5">
    <source>
        <dbReference type="ARBA" id="ARBA00022964"/>
    </source>
</evidence>
<evidence type="ECO:0000256" key="7">
    <source>
        <dbReference type="ARBA" id="ARBA00023004"/>
    </source>
</evidence>
<evidence type="ECO:0000256" key="9">
    <source>
        <dbReference type="PIRSR" id="PIRSR632852-1"/>
    </source>
</evidence>
<dbReference type="GO" id="GO:0008198">
    <property type="term" value="F:ferrous iron binding"/>
    <property type="evidence" value="ECO:0007669"/>
    <property type="project" value="TreeGrafter"/>
</dbReference>
<dbReference type="OrthoDB" id="190276at2"/>
<keyword evidence="2" id="KW-0479">Metal-binding</keyword>
<dbReference type="InterPro" id="IPR032852">
    <property type="entry name" value="ALKBH2"/>
</dbReference>
<evidence type="ECO:0000256" key="1">
    <source>
        <dbReference type="ARBA" id="ARBA00001954"/>
    </source>
</evidence>
<dbReference type="Proteomes" id="UP000305939">
    <property type="component" value="Unassembled WGS sequence"/>
</dbReference>
<dbReference type="EMBL" id="SSMC01000004">
    <property type="protein sequence ID" value="THD65661.1"/>
    <property type="molecule type" value="Genomic_DNA"/>
</dbReference>
<feature type="binding site" evidence="9">
    <location>
        <position position="189"/>
    </location>
    <ligand>
        <name>2-oxoglutarate</name>
        <dbReference type="ChEBI" id="CHEBI:16810"/>
    </ligand>
</feature>
<dbReference type="PROSITE" id="PS51471">
    <property type="entry name" value="FE2OG_OXY"/>
    <property type="match status" value="1"/>
</dbReference>
<keyword evidence="8" id="KW-0234">DNA repair</keyword>
<feature type="binding site" evidence="9">
    <location>
        <position position="122"/>
    </location>
    <ligand>
        <name>substrate</name>
    </ligand>
</feature>
<organism evidence="11 12">
    <name type="scientific">Robertkochia marina</name>
    <dbReference type="NCBI Taxonomy" id="1227945"/>
    <lineage>
        <taxon>Bacteria</taxon>
        <taxon>Pseudomonadati</taxon>
        <taxon>Bacteroidota</taxon>
        <taxon>Flavobacteriia</taxon>
        <taxon>Flavobacteriales</taxon>
        <taxon>Flavobacteriaceae</taxon>
        <taxon>Robertkochia</taxon>
    </lineage>
</organism>
<dbReference type="SUPFAM" id="SSF51197">
    <property type="entry name" value="Clavaminate synthase-like"/>
    <property type="match status" value="1"/>
</dbReference>
<comment type="cofactor">
    <cofactor evidence="1">
        <name>Fe(2+)</name>
        <dbReference type="ChEBI" id="CHEBI:29033"/>
    </cofactor>
</comment>
<keyword evidence="4" id="KW-0460">Magnesium</keyword>
<dbReference type="Gene3D" id="2.60.120.590">
    <property type="entry name" value="Alpha-ketoglutarate-dependent dioxygenase AlkB-like"/>
    <property type="match status" value="1"/>
</dbReference>
<keyword evidence="7" id="KW-0408">Iron</keyword>
<sequence length="198" mass="23265">MTLPTPPYQLDMPDAEVWYYPRFFSTEASKAYYLELLQHIPWKADKVRMFGKWIDQPRLTALHAINSNPYTYSGLTLYPEPFTPALQQIHSKLQEELKESFSSCLLNLYRNGNDSNGWHADDEKELGKNPSIASISFGQDRIFHFRHKTDRHLKKRIVLEDGSLLLMKGTTQHHWQHQLPKSKKPMQPRINLTFRNIL</sequence>